<gene>
    <name evidence="1" type="ORF">ATK06_0618</name>
</gene>
<dbReference type="RefSeq" id="WP_048378736.1">
    <property type="nucleotide sequence ID" value="NZ_LDYE01000001.1"/>
</dbReference>
<dbReference type="AlphaFoldDB" id="A0A2A9DLH5"/>
<dbReference type="OrthoDB" id="3787729at2"/>
<name>A0A2A9DLH5_9CORY</name>
<evidence type="ECO:0000313" key="2">
    <source>
        <dbReference type="Proteomes" id="UP000221653"/>
    </source>
</evidence>
<organism evidence="1 2">
    <name type="scientific">Corynebacterium renale</name>
    <dbReference type="NCBI Taxonomy" id="1724"/>
    <lineage>
        <taxon>Bacteria</taxon>
        <taxon>Bacillati</taxon>
        <taxon>Actinomycetota</taxon>
        <taxon>Actinomycetes</taxon>
        <taxon>Mycobacteriales</taxon>
        <taxon>Corynebacteriaceae</taxon>
        <taxon>Corynebacterium</taxon>
    </lineage>
</organism>
<reference evidence="1 2" key="1">
    <citation type="submission" date="2017-10" db="EMBL/GenBank/DDBJ databases">
        <title>Sequencing the genomes of 1000 actinobacteria strains.</title>
        <authorList>
            <person name="Klenk H.-P."/>
        </authorList>
    </citation>
    <scope>NUCLEOTIDE SEQUENCE [LARGE SCALE GENOMIC DNA]</scope>
    <source>
        <strain evidence="1 2">DSM 20688</strain>
    </source>
</reference>
<proteinExistence type="predicted"/>
<dbReference type="EMBL" id="PDJF01000001">
    <property type="protein sequence ID" value="PFG27548.1"/>
    <property type="molecule type" value="Genomic_DNA"/>
</dbReference>
<keyword evidence="2" id="KW-1185">Reference proteome</keyword>
<comment type="caution">
    <text evidence="1">The sequence shown here is derived from an EMBL/GenBank/DDBJ whole genome shotgun (WGS) entry which is preliminary data.</text>
</comment>
<sequence length="158" mass="17502">MDFTAEIATRFGGMTEVDDSWSLPADGVDVHFIVGRDGADSPRQFAVAVRPVSDAIAPCHEFARDETRSAAMLTADPVAVEAVLRMLLNTEVREVQLEEVTRQRAVGSVLIDDQRKDFVLRIPATLKPVRHAQQGYTTPPLHAVRGDWVIAEMYWDVG</sequence>
<evidence type="ECO:0000313" key="1">
    <source>
        <dbReference type="EMBL" id="PFG27548.1"/>
    </source>
</evidence>
<accession>A0A2A9DLH5</accession>
<dbReference type="Proteomes" id="UP000221653">
    <property type="component" value="Unassembled WGS sequence"/>
</dbReference>
<protein>
    <submittedName>
        <fullName evidence="1">Uncharacterized protein</fullName>
    </submittedName>
</protein>